<reference evidence="1 2" key="1">
    <citation type="journal article" date="2023" name="Life. Sci Alliance">
        <title>Evolutionary insights into 3D genome organization and epigenetic landscape of Vigna mungo.</title>
        <authorList>
            <person name="Junaid A."/>
            <person name="Singh B."/>
            <person name="Bhatia S."/>
        </authorList>
    </citation>
    <scope>NUCLEOTIDE SEQUENCE [LARGE SCALE GENOMIC DNA]</scope>
    <source>
        <strain evidence="1">Urdbean</strain>
    </source>
</reference>
<proteinExistence type="predicted"/>
<evidence type="ECO:0000313" key="2">
    <source>
        <dbReference type="Proteomes" id="UP001374535"/>
    </source>
</evidence>
<evidence type="ECO:0000313" key="1">
    <source>
        <dbReference type="EMBL" id="WVZ15047.1"/>
    </source>
</evidence>
<dbReference type="Proteomes" id="UP001374535">
    <property type="component" value="Chromosome 4"/>
</dbReference>
<sequence>MEENRISGQIPHQLALMRPTNINLSSNSLVGRIPSEFENLVYASSFLNNPGLCADTPVLNLILCNSRPQRAKIDRRYASHPGGSSLLAGFVVIIFDDQSLQKKKAGTEKVMEAHFLSKAQFHKRKYCVLNVRTQYYWQWWVWCSISCRCW</sequence>
<dbReference type="EMBL" id="CP144697">
    <property type="protein sequence ID" value="WVZ15047.1"/>
    <property type="molecule type" value="Genomic_DNA"/>
</dbReference>
<accession>A0AAQ3S2H6</accession>
<dbReference type="AlphaFoldDB" id="A0AAQ3S2H6"/>
<gene>
    <name evidence="1" type="ORF">V8G54_012613</name>
</gene>
<dbReference type="Gene3D" id="3.80.10.10">
    <property type="entry name" value="Ribonuclease Inhibitor"/>
    <property type="match status" value="1"/>
</dbReference>
<dbReference type="InterPro" id="IPR032675">
    <property type="entry name" value="LRR_dom_sf"/>
</dbReference>
<name>A0AAQ3S2H6_VIGMU</name>
<protein>
    <submittedName>
        <fullName evidence="1">Uncharacterized protein</fullName>
    </submittedName>
</protein>
<organism evidence="1 2">
    <name type="scientific">Vigna mungo</name>
    <name type="common">Black gram</name>
    <name type="synonym">Phaseolus mungo</name>
    <dbReference type="NCBI Taxonomy" id="3915"/>
    <lineage>
        <taxon>Eukaryota</taxon>
        <taxon>Viridiplantae</taxon>
        <taxon>Streptophyta</taxon>
        <taxon>Embryophyta</taxon>
        <taxon>Tracheophyta</taxon>
        <taxon>Spermatophyta</taxon>
        <taxon>Magnoliopsida</taxon>
        <taxon>eudicotyledons</taxon>
        <taxon>Gunneridae</taxon>
        <taxon>Pentapetalae</taxon>
        <taxon>rosids</taxon>
        <taxon>fabids</taxon>
        <taxon>Fabales</taxon>
        <taxon>Fabaceae</taxon>
        <taxon>Papilionoideae</taxon>
        <taxon>50 kb inversion clade</taxon>
        <taxon>NPAAA clade</taxon>
        <taxon>indigoferoid/millettioid clade</taxon>
        <taxon>Phaseoleae</taxon>
        <taxon>Vigna</taxon>
    </lineage>
</organism>
<keyword evidence="2" id="KW-1185">Reference proteome</keyword>